<feature type="transmembrane region" description="Helical" evidence="7">
    <location>
        <begin position="221"/>
        <end position="244"/>
    </location>
</feature>
<name>A0ABQ2NQC0_9BACI</name>
<evidence type="ECO:0000313" key="9">
    <source>
        <dbReference type="EMBL" id="GGP09148.1"/>
    </source>
</evidence>
<evidence type="ECO:0000256" key="1">
    <source>
        <dbReference type="ARBA" id="ARBA00004651"/>
    </source>
</evidence>
<reference evidence="10" key="1">
    <citation type="journal article" date="2019" name="Int. J. Syst. Evol. Microbiol.">
        <title>The Global Catalogue of Microorganisms (GCM) 10K type strain sequencing project: providing services to taxonomists for standard genome sequencing and annotation.</title>
        <authorList>
            <consortium name="The Broad Institute Genomics Platform"/>
            <consortium name="The Broad Institute Genome Sequencing Center for Infectious Disease"/>
            <person name="Wu L."/>
            <person name="Ma J."/>
        </authorList>
    </citation>
    <scope>NUCLEOTIDE SEQUENCE [LARGE SCALE GENOMIC DNA]</scope>
    <source>
        <strain evidence="10">CGMCC 1.7693</strain>
    </source>
</reference>
<evidence type="ECO:0000259" key="8">
    <source>
        <dbReference type="PROSITE" id="PS50850"/>
    </source>
</evidence>
<dbReference type="InterPro" id="IPR036259">
    <property type="entry name" value="MFS_trans_sf"/>
</dbReference>
<dbReference type="Gene3D" id="1.20.1250.20">
    <property type="entry name" value="MFS general substrate transporter like domains"/>
    <property type="match status" value="1"/>
</dbReference>
<evidence type="ECO:0000256" key="2">
    <source>
        <dbReference type="ARBA" id="ARBA00022448"/>
    </source>
</evidence>
<dbReference type="NCBIfam" id="TIGR00711">
    <property type="entry name" value="efflux_EmrB"/>
    <property type="match status" value="1"/>
</dbReference>
<accession>A0ABQ2NQC0</accession>
<dbReference type="InterPro" id="IPR011701">
    <property type="entry name" value="MFS"/>
</dbReference>
<evidence type="ECO:0000256" key="6">
    <source>
        <dbReference type="ARBA" id="ARBA00023136"/>
    </source>
</evidence>
<feature type="transmembrane region" description="Helical" evidence="7">
    <location>
        <begin position="12"/>
        <end position="33"/>
    </location>
</feature>
<dbReference type="InterPro" id="IPR020846">
    <property type="entry name" value="MFS_dom"/>
</dbReference>
<feature type="transmembrane region" description="Helical" evidence="7">
    <location>
        <begin position="134"/>
        <end position="156"/>
    </location>
</feature>
<organism evidence="9 10">
    <name type="scientific">Oceanobacillus neutriphilus</name>
    <dbReference type="NCBI Taxonomy" id="531815"/>
    <lineage>
        <taxon>Bacteria</taxon>
        <taxon>Bacillati</taxon>
        <taxon>Bacillota</taxon>
        <taxon>Bacilli</taxon>
        <taxon>Bacillales</taxon>
        <taxon>Bacillaceae</taxon>
        <taxon>Oceanobacillus</taxon>
    </lineage>
</organism>
<feature type="transmembrane region" description="Helical" evidence="7">
    <location>
        <begin position="297"/>
        <end position="323"/>
    </location>
</feature>
<dbReference type="EMBL" id="BMLW01000003">
    <property type="protein sequence ID" value="GGP09148.1"/>
    <property type="molecule type" value="Genomic_DNA"/>
</dbReference>
<dbReference type="PANTHER" id="PTHR23501">
    <property type="entry name" value="MAJOR FACILITATOR SUPERFAMILY"/>
    <property type="match status" value="1"/>
</dbReference>
<evidence type="ECO:0000313" key="10">
    <source>
        <dbReference type="Proteomes" id="UP000641206"/>
    </source>
</evidence>
<feature type="transmembrane region" description="Helical" evidence="7">
    <location>
        <begin position="400"/>
        <end position="418"/>
    </location>
</feature>
<evidence type="ECO:0000256" key="3">
    <source>
        <dbReference type="ARBA" id="ARBA00022475"/>
    </source>
</evidence>
<dbReference type="PRINTS" id="PR01036">
    <property type="entry name" value="TCRTETB"/>
</dbReference>
<protein>
    <submittedName>
        <fullName evidence="9">MFS transporter</fullName>
    </submittedName>
</protein>
<evidence type="ECO:0000256" key="4">
    <source>
        <dbReference type="ARBA" id="ARBA00022692"/>
    </source>
</evidence>
<keyword evidence="6 7" id="KW-0472">Membrane</keyword>
<keyword evidence="2" id="KW-0813">Transport</keyword>
<dbReference type="CDD" id="cd17502">
    <property type="entry name" value="MFS_Azr1_MDR_like"/>
    <property type="match status" value="1"/>
</dbReference>
<feature type="domain" description="Major facilitator superfamily (MFS) profile" evidence="8">
    <location>
        <begin position="11"/>
        <end position="487"/>
    </location>
</feature>
<keyword evidence="3" id="KW-1003">Cell membrane</keyword>
<feature type="transmembrane region" description="Helical" evidence="7">
    <location>
        <begin position="265"/>
        <end position="285"/>
    </location>
</feature>
<gene>
    <name evidence="9" type="ORF">GCM10011346_12040</name>
</gene>
<evidence type="ECO:0000256" key="5">
    <source>
        <dbReference type="ARBA" id="ARBA00022989"/>
    </source>
</evidence>
<dbReference type="SUPFAM" id="SSF103473">
    <property type="entry name" value="MFS general substrate transporter"/>
    <property type="match status" value="1"/>
</dbReference>
<dbReference type="Gene3D" id="1.20.1720.10">
    <property type="entry name" value="Multidrug resistance protein D"/>
    <property type="match status" value="1"/>
</dbReference>
<comment type="subcellular location">
    <subcellularLocation>
        <location evidence="1">Cell membrane</location>
        <topology evidence="1">Multi-pass membrane protein</topology>
    </subcellularLocation>
</comment>
<feature type="transmembrane region" description="Helical" evidence="7">
    <location>
        <begin position="459"/>
        <end position="482"/>
    </location>
</feature>
<feature type="transmembrane region" description="Helical" evidence="7">
    <location>
        <begin position="76"/>
        <end position="95"/>
    </location>
</feature>
<feature type="transmembrane region" description="Helical" evidence="7">
    <location>
        <begin position="162"/>
        <end position="185"/>
    </location>
</feature>
<dbReference type="Proteomes" id="UP000641206">
    <property type="component" value="Unassembled WGS sequence"/>
</dbReference>
<feature type="transmembrane region" description="Helical" evidence="7">
    <location>
        <begin position="354"/>
        <end position="379"/>
    </location>
</feature>
<feature type="transmembrane region" description="Helical" evidence="7">
    <location>
        <begin position="197"/>
        <end position="215"/>
    </location>
</feature>
<dbReference type="PANTHER" id="PTHR23501:SF191">
    <property type="entry name" value="VACUOLAR BASIC AMINO ACID TRANSPORTER 4"/>
    <property type="match status" value="1"/>
</dbReference>
<dbReference type="RefSeq" id="WP_188733551.1">
    <property type="nucleotide sequence ID" value="NZ_BMLW01000003.1"/>
</dbReference>
<keyword evidence="4 7" id="KW-0812">Transmembrane</keyword>
<proteinExistence type="predicted"/>
<feature type="transmembrane region" description="Helical" evidence="7">
    <location>
        <begin position="330"/>
        <end position="348"/>
    </location>
</feature>
<dbReference type="InterPro" id="IPR004638">
    <property type="entry name" value="EmrB-like"/>
</dbReference>
<dbReference type="PROSITE" id="PS50850">
    <property type="entry name" value="MFS"/>
    <property type="match status" value="1"/>
</dbReference>
<sequence>MIHKQTKRPVVLIALILSMFMAAIEGTIIATAMPNIVSDLGGFTLYSWVFSSFLLMQAVTTVIYGKLADLFGRKPIFVIGVIIFLIGSLLCGLAETMTALVVFRLIQGLGAGAIHPMVTTIVGDMYSLEERAKVQGYLASVWGISSVAGPLLGGMIVQYVDWAWIFWINIPIGIIGLAGVVLFFHEKVDKERKTIDYLGTSFFFIAISSLIIVFVQAGTNWAWTSIETLGLLGIFLICISLFIWQEKRCPAPMMPLSLWKNKLMVIANIATLFSGMIILGLSSFLPTYVQGVMGESAIVAGFTLSTLSIGWPISSTIAGHLVLRIGFRKTAFLGGVALFAGTFLFFLLDAEKGAIYAGFSSFIVGIGMGLTSTTFIVAIQNSVSWKARGSATSLNMFMRIIGSAIGTALLGGILNLRLQQYYQQQTIDDMPNTDAVLNEGMRDTLSSDTLALMQDGLAYAFHTVFFGLFLIGTLTFVILWFFPKDAMANK</sequence>
<keyword evidence="10" id="KW-1185">Reference proteome</keyword>
<keyword evidence="5 7" id="KW-1133">Transmembrane helix</keyword>
<feature type="transmembrane region" description="Helical" evidence="7">
    <location>
        <begin position="45"/>
        <end position="64"/>
    </location>
</feature>
<dbReference type="Pfam" id="PF07690">
    <property type="entry name" value="MFS_1"/>
    <property type="match status" value="1"/>
</dbReference>
<feature type="transmembrane region" description="Helical" evidence="7">
    <location>
        <begin position="101"/>
        <end position="122"/>
    </location>
</feature>
<evidence type="ECO:0000256" key="7">
    <source>
        <dbReference type="SAM" id="Phobius"/>
    </source>
</evidence>
<comment type="caution">
    <text evidence="9">The sequence shown here is derived from an EMBL/GenBank/DDBJ whole genome shotgun (WGS) entry which is preliminary data.</text>
</comment>